<evidence type="ECO:0000313" key="3">
    <source>
        <dbReference type="Proteomes" id="UP000565286"/>
    </source>
</evidence>
<name>A0A7W6CFD2_9HYPH</name>
<organism evidence="2 3">
    <name type="scientific">Rhizobium skierniewicense</name>
    <dbReference type="NCBI Taxonomy" id="984260"/>
    <lineage>
        <taxon>Bacteria</taxon>
        <taxon>Pseudomonadati</taxon>
        <taxon>Pseudomonadota</taxon>
        <taxon>Alphaproteobacteria</taxon>
        <taxon>Hyphomicrobiales</taxon>
        <taxon>Rhizobiaceae</taxon>
        <taxon>Rhizobium/Agrobacterium group</taxon>
        <taxon>Rhizobium</taxon>
    </lineage>
</organism>
<proteinExistence type="predicted"/>
<evidence type="ECO:0000313" key="2">
    <source>
        <dbReference type="EMBL" id="MBB3948404.1"/>
    </source>
</evidence>
<sequence>MYTRKNCCLVWVLISSVDYLMPVAVRLHRIYTDVFAWLAPVSSSLTACGADCFSFFSNYK</sequence>
<keyword evidence="1" id="KW-1133">Transmembrane helix</keyword>
<comment type="caution">
    <text evidence="2">The sequence shown here is derived from an EMBL/GenBank/DDBJ whole genome shotgun (WGS) entry which is preliminary data.</text>
</comment>
<dbReference type="EMBL" id="JACIDV010000018">
    <property type="protein sequence ID" value="MBB3948404.1"/>
    <property type="molecule type" value="Genomic_DNA"/>
</dbReference>
<feature type="transmembrane region" description="Helical" evidence="1">
    <location>
        <begin position="34"/>
        <end position="56"/>
    </location>
</feature>
<evidence type="ECO:0000256" key="1">
    <source>
        <dbReference type="SAM" id="Phobius"/>
    </source>
</evidence>
<keyword evidence="1" id="KW-0812">Transmembrane</keyword>
<keyword evidence="3" id="KW-1185">Reference proteome</keyword>
<reference evidence="2 3" key="1">
    <citation type="submission" date="2020-08" db="EMBL/GenBank/DDBJ databases">
        <title>Genomic Encyclopedia of Type Strains, Phase IV (KMG-IV): sequencing the most valuable type-strain genomes for metagenomic binning, comparative biology and taxonomic classification.</title>
        <authorList>
            <person name="Goeker M."/>
        </authorList>
    </citation>
    <scope>NUCLEOTIDE SEQUENCE [LARGE SCALE GENOMIC DNA]</scope>
    <source>
        <strain evidence="2 3">DSM 26438</strain>
    </source>
</reference>
<dbReference type="AlphaFoldDB" id="A0A7W6CFD2"/>
<accession>A0A7W6CFD2</accession>
<feature type="transmembrane region" description="Helical" evidence="1">
    <location>
        <begin position="7"/>
        <end position="28"/>
    </location>
</feature>
<gene>
    <name evidence="2" type="ORF">GGQ73_004391</name>
</gene>
<protein>
    <submittedName>
        <fullName evidence="2">Uncharacterized protein</fullName>
    </submittedName>
</protein>
<dbReference type="Proteomes" id="UP000565286">
    <property type="component" value="Unassembled WGS sequence"/>
</dbReference>
<keyword evidence="1" id="KW-0472">Membrane</keyword>